<dbReference type="Proteomes" id="UP001152604">
    <property type="component" value="Unassembled WGS sequence"/>
</dbReference>
<protein>
    <submittedName>
        <fullName evidence="1">Uncharacterized protein</fullName>
    </submittedName>
</protein>
<name>A0ABN8K0B7_9HYPH</name>
<gene>
    <name evidence="1" type="ORF">MES4922_300031</name>
</gene>
<evidence type="ECO:0000313" key="1">
    <source>
        <dbReference type="EMBL" id="CAH2402746.1"/>
    </source>
</evidence>
<dbReference type="EMBL" id="CAKXZS010000024">
    <property type="protein sequence ID" value="CAH2402746.1"/>
    <property type="molecule type" value="Genomic_DNA"/>
</dbReference>
<evidence type="ECO:0000313" key="2">
    <source>
        <dbReference type="Proteomes" id="UP001152604"/>
    </source>
</evidence>
<proteinExistence type="predicted"/>
<reference evidence="1" key="1">
    <citation type="submission" date="2022-03" db="EMBL/GenBank/DDBJ databases">
        <authorList>
            <person name="Brunel B."/>
        </authorList>
    </citation>
    <scope>NUCLEOTIDE SEQUENCE</scope>
    <source>
        <strain evidence="1">STM4922sample</strain>
    </source>
</reference>
<organism evidence="1 2">
    <name type="scientific">Mesorhizobium ventifaucium</name>
    <dbReference type="NCBI Taxonomy" id="666020"/>
    <lineage>
        <taxon>Bacteria</taxon>
        <taxon>Pseudomonadati</taxon>
        <taxon>Pseudomonadota</taxon>
        <taxon>Alphaproteobacteria</taxon>
        <taxon>Hyphomicrobiales</taxon>
        <taxon>Phyllobacteriaceae</taxon>
        <taxon>Mesorhizobium</taxon>
    </lineage>
</organism>
<comment type="caution">
    <text evidence="1">The sequence shown here is derived from an EMBL/GenBank/DDBJ whole genome shotgun (WGS) entry which is preliminary data.</text>
</comment>
<accession>A0ABN8K0B7</accession>
<sequence>MALMIKLAVAGAGITFGMEESLSPGDGTQGAHPCPRGLLPVLRRLLPLLSEPQKRRAQIARACRACTMARTVTSTGRSWVVVSLSDRTRTNGLVVPVSGLYRADPPARRRDCTCAR</sequence>
<keyword evidence="2" id="KW-1185">Reference proteome</keyword>